<keyword evidence="7 11" id="KW-0067">ATP-binding</keyword>
<evidence type="ECO:0000313" key="12">
    <source>
        <dbReference type="Proteomes" id="UP000003561"/>
    </source>
</evidence>
<evidence type="ECO:0000256" key="9">
    <source>
        <dbReference type="ARBA" id="ARBA00023136"/>
    </source>
</evidence>
<accession>C0FZC0</accession>
<gene>
    <name evidence="11" type="ORF">ROSEINA2194_04117</name>
</gene>
<dbReference type="SUPFAM" id="SSF52540">
    <property type="entry name" value="P-loop containing nucleoside triphosphate hydrolases"/>
    <property type="match status" value="1"/>
</dbReference>
<keyword evidence="8" id="KW-1278">Translocase</keyword>
<dbReference type="EMBL" id="ACFY01000165">
    <property type="protein sequence ID" value="EEG92026.1"/>
    <property type="molecule type" value="Genomic_DNA"/>
</dbReference>
<evidence type="ECO:0000256" key="1">
    <source>
        <dbReference type="ARBA" id="ARBA00004202"/>
    </source>
</evidence>
<organism evidence="11 12">
    <name type="scientific">Roseburia inulinivorans DSM 16841</name>
    <dbReference type="NCBI Taxonomy" id="622312"/>
    <lineage>
        <taxon>Bacteria</taxon>
        <taxon>Bacillati</taxon>
        <taxon>Bacillota</taxon>
        <taxon>Clostridia</taxon>
        <taxon>Lachnospirales</taxon>
        <taxon>Lachnospiraceae</taxon>
        <taxon>Roseburia</taxon>
    </lineage>
</organism>
<dbReference type="FunFam" id="3.40.50.300:FF:000016">
    <property type="entry name" value="Oligopeptide ABC transporter ATP-binding component"/>
    <property type="match status" value="1"/>
</dbReference>
<keyword evidence="3" id="KW-0813">Transport</keyword>
<dbReference type="PROSITE" id="PS50893">
    <property type="entry name" value="ABC_TRANSPORTER_2"/>
    <property type="match status" value="1"/>
</dbReference>
<keyword evidence="6" id="KW-0547">Nucleotide-binding</keyword>
<dbReference type="PANTHER" id="PTHR43297">
    <property type="entry name" value="OLIGOPEPTIDE TRANSPORT ATP-BINDING PROTEIN APPD"/>
    <property type="match status" value="1"/>
</dbReference>
<sequence length="296" mass="33532">MKVEQQKDSKQKKIVQIEDLSVSFDGMEVVKHVNIEVNSGEIVGIVGESGSGKSITSLTLMGLLSKQAQVTSGKIIVDGEVLREADRPFDERLYRRFQGSRMSMIFQEPMTSLNPTKKAGVQVDEIVRLHTDLEKEKRYEKVLETFQAVGLKDAKKVYDSYPHQLSGGMRQRVMIAMAVILHPDLIIADEPTTALDVTIQTQIVELLKDINKSEQNAMLFITHDLNLARRICHKVVVMKDGVVVEADETEKIFMHPKEAYTRNLIEAVPSRLKAEDFRKKRKQYKGSYGKRSVCIL</sequence>
<protein>
    <submittedName>
        <fullName evidence="11">ABC transporter, ATP-binding protein</fullName>
    </submittedName>
</protein>
<comment type="subcellular location">
    <subcellularLocation>
        <location evidence="1">Cell membrane</location>
        <topology evidence="1">Peripheral membrane protein</topology>
    </subcellularLocation>
</comment>
<dbReference type="GO" id="GO:0005524">
    <property type="term" value="F:ATP binding"/>
    <property type="evidence" value="ECO:0007669"/>
    <property type="project" value="UniProtKB-KW"/>
</dbReference>
<evidence type="ECO:0000259" key="10">
    <source>
        <dbReference type="PROSITE" id="PS50893"/>
    </source>
</evidence>
<dbReference type="Proteomes" id="UP000003561">
    <property type="component" value="Unassembled WGS sequence"/>
</dbReference>
<dbReference type="InterPro" id="IPR003439">
    <property type="entry name" value="ABC_transporter-like_ATP-bd"/>
</dbReference>
<evidence type="ECO:0000256" key="7">
    <source>
        <dbReference type="ARBA" id="ARBA00022840"/>
    </source>
</evidence>
<comment type="caution">
    <text evidence="11">The sequence shown here is derived from an EMBL/GenBank/DDBJ whole genome shotgun (WGS) entry which is preliminary data.</text>
</comment>
<reference evidence="11 12" key="1">
    <citation type="submission" date="2009-02" db="EMBL/GenBank/DDBJ databases">
        <authorList>
            <person name="Fulton L."/>
            <person name="Clifton S."/>
            <person name="Fulton B."/>
            <person name="Xu J."/>
            <person name="Minx P."/>
            <person name="Pepin K.H."/>
            <person name="Johnson M."/>
            <person name="Bhonagiri V."/>
            <person name="Nash W.E."/>
            <person name="Mardis E.R."/>
            <person name="Wilson R.K."/>
        </authorList>
    </citation>
    <scope>NUCLEOTIDE SEQUENCE [LARGE SCALE GENOMIC DNA]</scope>
    <source>
        <strain evidence="11 12">DSM 16841</strain>
    </source>
</reference>
<evidence type="ECO:0000256" key="5">
    <source>
        <dbReference type="ARBA" id="ARBA00022519"/>
    </source>
</evidence>
<evidence type="ECO:0000256" key="3">
    <source>
        <dbReference type="ARBA" id="ARBA00022448"/>
    </source>
</evidence>
<dbReference type="PANTHER" id="PTHR43297:SF14">
    <property type="entry name" value="ATPASE AAA-TYPE CORE DOMAIN-CONTAINING PROTEIN"/>
    <property type="match status" value="1"/>
</dbReference>
<proteinExistence type="inferred from homology"/>
<evidence type="ECO:0000256" key="4">
    <source>
        <dbReference type="ARBA" id="ARBA00022475"/>
    </source>
</evidence>
<dbReference type="eggNOG" id="COG4172">
    <property type="taxonomic scope" value="Bacteria"/>
</dbReference>
<dbReference type="CDD" id="cd03257">
    <property type="entry name" value="ABC_NikE_OppD_transporters"/>
    <property type="match status" value="1"/>
</dbReference>
<dbReference type="GO" id="GO:0016887">
    <property type="term" value="F:ATP hydrolysis activity"/>
    <property type="evidence" value="ECO:0007669"/>
    <property type="project" value="InterPro"/>
</dbReference>
<dbReference type="AlphaFoldDB" id="C0FZC0"/>
<dbReference type="PROSITE" id="PS00211">
    <property type="entry name" value="ABC_TRANSPORTER_1"/>
    <property type="match status" value="1"/>
</dbReference>
<dbReference type="InterPro" id="IPR027417">
    <property type="entry name" value="P-loop_NTPase"/>
</dbReference>
<dbReference type="Pfam" id="PF00005">
    <property type="entry name" value="ABC_tran"/>
    <property type="match status" value="1"/>
</dbReference>
<dbReference type="SMART" id="SM00382">
    <property type="entry name" value="AAA"/>
    <property type="match status" value="1"/>
</dbReference>
<dbReference type="RefSeq" id="WP_009860990.1">
    <property type="nucleotide sequence ID" value="NZ_ACFY01000165.1"/>
</dbReference>
<dbReference type="InterPro" id="IPR003593">
    <property type="entry name" value="AAA+_ATPase"/>
</dbReference>
<feature type="domain" description="ABC transporter" evidence="10">
    <location>
        <begin position="15"/>
        <end position="265"/>
    </location>
</feature>
<dbReference type="InterPro" id="IPR017871">
    <property type="entry name" value="ABC_transporter-like_CS"/>
</dbReference>
<keyword evidence="4" id="KW-1003">Cell membrane</keyword>
<comment type="similarity">
    <text evidence="2">Belongs to the ABC transporter superfamily.</text>
</comment>
<reference evidence="11 12" key="2">
    <citation type="submission" date="2009-03" db="EMBL/GenBank/DDBJ databases">
        <title>Draft genome sequence of Roseburia inulinivorans (DSM 16841).</title>
        <authorList>
            <person name="Sudarsanam P."/>
            <person name="Ley R."/>
            <person name="Guruge J."/>
            <person name="Turnbaugh P.J."/>
            <person name="Mahowald M."/>
            <person name="Liep D."/>
            <person name="Gordon J."/>
        </authorList>
    </citation>
    <scope>NUCLEOTIDE SEQUENCE [LARGE SCALE GENOMIC DNA]</scope>
    <source>
        <strain evidence="11 12">DSM 16841</strain>
    </source>
</reference>
<dbReference type="GO" id="GO:0005886">
    <property type="term" value="C:plasma membrane"/>
    <property type="evidence" value="ECO:0007669"/>
    <property type="project" value="UniProtKB-SubCell"/>
</dbReference>
<evidence type="ECO:0000256" key="2">
    <source>
        <dbReference type="ARBA" id="ARBA00005417"/>
    </source>
</evidence>
<evidence type="ECO:0000313" key="11">
    <source>
        <dbReference type="EMBL" id="EEG92026.1"/>
    </source>
</evidence>
<keyword evidence="5" id="KW-0997">Cell inner membrane</keyword>
<evidence type="ECO:0000256" key="8">
    <source>
        <dbReference type="ARBA" id="ARBA00022967"/>
    </source>
</evidence>
<evidence type="ECO:0000256" key="6">
    <source>
        <dbReference type="ARBA" id="ARBA00022741"/>
    </source>
</evidence>
<keyword evidence="9" id="KW-0472">Membrane</keyword>
<name>C0FZC0_9FIRM</name>
<dbReference type="Gene3D" id="3.40.50.300">
    <property type="entry name" value="P-loop containing nucleotide triphosphate hydrolases"/>
    <property type="match status" value="1"/>
</dbReference>
<dbReference type="InterPro" id="IPR050388">
    <property type="entry name" value="ABC_Ni/Peptide_Import"/>
</dbReference>